<dbReference type="EMBL" id="CABFNS010000744">
    <property type="protein sequence ID" value="VUC26215.1"/>
    <property type="molecule type" value="Genomic_DNA"/>
</dbReference>
<evidence type="ECO:0000313" key="1">
    <source>
        <dbReference type="EMBL" id="VUC26215.1"/>
    </source>
</evidence>
<gene>
    <name evidence="1" type="ORF">CLO192961_LOCUS184446</name>
</gene>
<name>A0ABY6U825_BIOOC</name>
<proteinExistence type="predicted"/>
<comment type="caution">
    <text evidence="1">The sequence shown here is derived from an EMBL/GenBank/DDBJ whole genome shotgun (WGS) entry which is preliminary data.</text>
</comment>
<organism evidence="1 2">
    <name type="scientific">Bionectria ochroleuca</name>
    <name type="common">Gliocladium roseum</name>
    <dbReference type="NCBI Taxonomy" id="29856"/>
    <lineage>
        <taxon>Eukaryota</taxon>
        <taxon>Fungi</taxon>
        <taxon>Dikarya</taxon>
        <taxon>Ascomycota</taxon>
        <taxon>Pezizomycotina</taxon>
        <taxon>Sordariomycetes</taxon>
        <taxon>Hypocreomycetidae</taxon>
        <taxon>Hypocreales</taxon>
        <taxon>Bionectriaceae</taxon>
        <taxon>Clonostachys</taxon>
    </lineage>
</organism>
<accession>A0ABY6U825</accession>
<dbReference type="Proteomes" id="UP000766486">
    <property type="component" value="Unassembled WGS sequence"/>
</dbReference>
<keyword evidence="2" id="KW-1185">Reference proteome</keyword>
<sequence>MHILVSESLKRLDDEEWEDYMSCKVEGFTRERRFCREWSAITTAVRNADGITGNVAANSGTIGKDILRVSNRHYIPYMRIQDGFLQNFLRVTGGVPPQDRLTLRAAGQRLEWAIQQLYFTSSGTAFDPRRSFRPPLCHRCHQRVELKKCEHWQWSSVESSRTRAHASNWMTWALEIICDFPDNIYLGHGTGDRGGLSVDVPVGVNANQRDVVRRQSQRVAHGAAKLVNVLSSDFRRDGMPIVGASPFTWNTDLEGRPRHVWERDELADGRIFIDKAMKGANDYAVPPTVKHLQPFLHYFSCKHHGNNPSSQGLEAFYAQWQQMENLVENRWGRPLTIEESKLLVKQLNWFEETYDHMLTAGLALGDEAWNIWRWYLLRVEEPELNALTDREALERFIDESST</sequence>
<evidence type="ECO:0000313" key="2">
    <source>
        <dbReference type="Proteomes" id="UP000766486"/>
    </source>
</evidence>
<reference evidence="1 2" key="1">
    <citation type="submission" date="2019-06" db="EMBL/GenBank/DDBJ databases">
        <authorList>
            <person name="Broberg M."/>
        </authorList>
    </citation>
    <scope>NUCLEOTIDE SEQUENCE [LARGE SCALE GENOMIC DNA]</scope>
</reference>
<protein>
    <submittedName>
        <fullName evidence="1">Uncharacterized protein</fullName>
    </submittedName>
</protein>